<evidence type="ECO:0000256" key="5">
    <source>
        <dbReference type="PIRSR" id="PIRSR001430-1"/>
    </source>
</evidence>
<reference evidence="9" key="1">
    <citation type="submission" date="2022-07" db="EMBL/GenBank/DDBJ databases">
        <title>Parvularcula maris sp. nov., an algicidal bacterium isolated from seawater.</title>
        <authorList>
            <person name="Li F."/>
        </authorList>
    </citation>
    <scope>NUCLEOTIDE SEQUENCE</scope>
    <source>
        <strain evidence="9">BGMRC 0090</strain>
    </source>
</reference>
<protein>
    <recommendedName>
        <fullName evidence="4">tRNA pseudouridine synthase A</fullName>
        <ecNumber evidence="4">5.4.99.12</ecNumber>
    </recommendedName>
    <alternativeName>
        <fullName evidence="4">tRNA pseudouridine(38-40) synthase</fullName>
    </alternativeName>
    <alternativeName>
        <fullName evidence="4">tRNA pseudouridylate synthase I</fullName>
    </alternativeName>
    <alternativeName>
        <fullName evidence="4">tRNA-uridine isomerase I</fullName>
    </alternativeName>
</protein>
<dbReference type="GO" id="GO:0160147">
    <property type="term" value="F:tRNA pseudouridine(38-40) synthase activity"/>
    <property type="evidence" value="ECO:0007669"/>
    <property type="project" value="UniProtKB-EC"/>
</dbReference>
<proteinExistence type="inferred from homology"/>
<evidence type="ECO:0000256" key="7">
    <source>
        <dbReference type="RuleBase" id="RU003792"/>
    </source>
</evidence>
<dbReference type="Gene3D" id="3.30.70.660">
    <property type="entry name" value="Pseudouridine synthase I, catalytic domain, C-terminal subdomain"/>
    <property type="match status" value="1"/>
</dbReference>
<dbReference type="HAMAP" id="MF_00171">
    <property type="entry name" value="TruA"/>
    <property type="match status" value="1"/>
</dbReference>
<organism evidence="9 10">
    <name type="scientific">Parvularcula maris</name>
    <dbReference type="NCBI Taxonomy" id="2965077"/>
    <lineage>
        <taxon>Bacteria</taxon>
        <taxon>Pseudomonadati</taxon>
        <taxon>Pseudomonadota</taxon>
        <taxon>Alphaproteobacteria</taxon>
        <taxon>Parvularculales</taxon>
        <taxon>Parvularculaceae</taxon>
        <taxon>Parvularcula</taxon>
    </lineage>
</organism>
<dbReference type="InterPro" id="IPR020094">
    <property type="entry name" value="TruA/RsuA/RluB/E/F_N"/>
</dbReference>
<feature type="active site" description="Nucleophile" evidence="4 5">
    <location>
        <position position="57"/>
    </location>
</feature>
<dbReference type="Gene3D" id="3.30.70.580">
    <property type="entry name" value="Pseudouridine synthase I, catalytic domain, N-terminal subdomain"/>
    <property type="match status" value="1"/>
</dbReference>
<dbReference type="AlphaFoldDB" id="A0A9X2LB79"/>
<dbReference type="InterPro" id="IPR020095">
    <property type="entry name" value="PsdUridine_synth_TruA_C"/>
</dbReference>
<dbReference type="PANTHER" id="PTHR11142">
    <property type="entry name" value="PSEUDOURIDYLATE SYNTHASE"/>
    <property type="match status" value="1"/>
</dbReference>
<dbReference type="PANTHER" id="PTHR11142:SF0">
    <property type="entry name" value="TRNA PSEUDOURIDINE SYNTHASE-LIKE 1"/>
    <property type="match status" value="1"/>
</dbReference>
<comment type="caution">
    <text evidence="4">Lacks conserved residue(s) required for the propagation of feature annotation.</text>
</comment>
<evidence type="ECO:0000313" key="9">
    <source>
        <dbReference type="EMBL" id="MCQ8186356.1"/>
    </source>
</evidence>
<dbReference type="NCBIfam" id="TIGR00071">
    <property type="entry name" value="hisT_truA"/>
    <property type="match status" value="1"/>
</dbReference>
<dbReference type="CDD" id="cd02570">
    <property type="entry name" value="PseudoU_synth_EcTruA"/>
    <property type="match status" value="1"/>
</dbReference>
<evidence type="ECO:0000313" key="10">
    <source>
        <dbReference type="Proteomes" id="UP001142610"/>
    </source>
</evidence>
<gene>
    <name evidence="4 9" type="primary">truA</name>
    <name evidence="9" type="ORF">NOG11_13290</name>
</gene>
<feature type="domain" description="Pseudouridine synthase I TruA alpha/beta" evidence="8">
    <location>
        <begin position="14"/>
        <end position="109"/>
    </location>
</feature>
<name>A0A9X2LB79_9PROT</name>
<evidence type="ECO:0000256" key="1">
    <source>
        <dbReference type="ARBA" id="ARBA00009375"/>
    </source>
</evidence>
<evidence type="ECO:0000256" key="3">
    <source>
        <dbReference type="ARBA" id="ARBA00023235"/>
    </source>
</evidence>
<dbReference type="InterPro" id="IPR001406">
    <property type="entry name" value="PsdUridine_synth_TruA"/>
</dbReference>
<dbReference type="RefSeq" id="WP_256620267.1">
    <property type="nucleotide sequence ID" value="NZ_JANIBC010000017.1"/>
</dbReference>
<comment type="catalytic activity">
    <reaction evidence="4 7">
        <text>uridine(38/39/40) in tRNA = pseudouridine(38/39/40) in tRNA</text>
        <dbReference type="Rhea" id="RHEA:22376"/>
        <dbReference type="Rhea" id="RHEA-COMP:10085"/>
        <dbReference type="Rhea" id="RHEA-COMP:10087"/>
        <dbReference type="ChEBI" id="CHEBI:65314"/>
        <dbReference type="ChEBI" id="CHEBI:65315"/>
        <dbReference type="EC" id="5.4.99.12"/>
    </reaction>
</comment>
<evidence type="ECO:0000259" key="8">
    <source>
        <dbReference type="Pfam" id="PF01416"/>
    </source>
</evidence>
<comment type="similarity">
    <text evidence="1 4 7">Belongs to the tRNA pseudouridine synthase TruA family.</text>
</comment>
<keyword evidence="2 4" id="KW-0819">tRNA processing</keyword>
<dbReference type="GO" id="GO:0031119">
    <property type="term" value="P:tRNA pseudouridine synthesis"/>
    <property type="evidence" value="ECO:0007669"/>
    <property type="project" value="UniProtKB-UniRule"/>
</dbReference>
<dbReference type="GO" id="GO:0003723">
    <property type="term" value="F:RNA binding"/>
    <property type="evidence" value="ECO:0007669"/>
    <property type="project" value="InterPro"/>
</dbReference>
<dbReference type="Proteomes" id="UP001142610">
    <property type="component" value="Unassembled WGS sequence"/>
</dbReference>
<accession>A0A9X2LB79</accession>
<dbReference type="Pfam" id="PF01416">
    <property type="entry name" value="PseudoU_synth_1"/>
    <property type="match status" value="2"/>
</dbReference>
<evidence type="ECO:0000256" key="4">
    <source>
        <dbReference type="HAMAP-Rule" id="MF_00171"/>
    </source>
</evidence>
<evidence type="ECO:0000256" key="6">
    <source>
        <dbReference type="PIRSR" id="PIRSR001430-2"/>
    </source>
</evidence>
<feature type="domain" description="Pseudouridine synthase I TruA alpha/beta" evidence="8">
    <location>
        <begin position="149"/>
        <end position="250"/>
    </location>
</feature>
<evidence type="ECO:0000256" key="2">
    <source>
        <dbReference type="ARBA" id="ARBA00022694"/>
    </source>
</evidence>
<dbReference type="SUPFAM" id="SSF55120">
    <property type="entry name" value="Pseudouridine synthase"/>
    <property type="match status" value="1"/>
</dbReference>
<dbReference type="PIRSF" id="PIRSF001430">
    <property type="entry name" value="tRNA_psdUrid_synth"/>
    <property type="match status" value="1"/>
</dbReference>
<keyword evidence="10" id="KW-1185">Reference proteome</keyword>
<feature type="binding site" evidence="4 6">
    <location>
        <position position="116"/>
    </location>
    <ligand>
        <name>substrate</name>
    </ligand>
</feature>
<sequence>MIAEPFWRYRLEVEYDGGPFAGWQRQENAPSVQATIEDAALVLAPGEAHCYGAGRTDAGVHALGMTAHLDMQREIDPFKLQGALNGIMRPAPVSVLSAELTDKDFHARFSCTERRYLYRIVCRRAPLALDEGRAWRVTQELDAEAMAEAAKLLEGTHDFTTFRSAHCQSKSPVKSITEIRAQRRGEAIDLHLRAPSFLHNQVRSIAGSLERVGIGRWSVGDFRGALKAKDRTRCGPVAPAHGLYFVEAVYS</sequence>
<comment type="subunit">
    <text evidence="4">Homodimer.</text>
</comment>
<dbReference type="InterPro" id="IPR020097">
    <property type="entry name" value="PsdUridine_synth_TruA_a/b_dom"/>
</dbReference>
<keyword evidence="3 4" id="KW-0413">Isomerase</keyword>
<comment type="caution">
    <text evidence="9">The sequence shown here is derived from an EMBL/GenBank/DDBJ whole genome shotgun (WGS) entry which is preliminary data.</text>
</comment>
<comment type="function">
    <text evidence="4">Formation of pseudouridine at positions 38, 39 and 40 in the anticodon stem and loop of transfer RNAs.</text>
</comment>
<dbReference type="InterPro" id="IPR020103">
    <property type="entry name" value="PsdUridine_synth_cat_dom_sf"/>
</dbReference>
<dbReference type="EC" id="5.4.99.12" evidence="4"/>
<dbReference type="EMBL" id="JANIBC010000017">
    <property type="protein sequence ID" value="MCQ8186356.1"/>
    <property type="molecule type" value="Genomic_DNA"/>
</dbReference>